<proteinExistence type="inferred from homology"/>
<evidence type="ECO:0000256" key="1">
    <source>
        <dbReference type="ARBA" id="ARBA00007613"/>
    </source>
</evidence>
<keyword evidence="3" id="KW-0175">Coiled coil</keyword>
<comment type="similarity">
    <text evidence="1 2">Belongs to the outer membrane factor (OMF) (TC 1.B.17) family.</text>
</comment>
<accession>A0A3N2DYD4</accession>
<keyword evidence="2" id="KW-1134">Transmembrane beta strand</keyword>
<dbReference type="EMBL" id="RKHR01000003">
    <property type="protein sequence ID" value="ROS04682.1"/>
    <property type="molecule type" value="Genomic_DNA"/>
</dbReference>
<keyword evidence="2" id="KW-0812">Transmembrane</keyword>
<comment type="caution">
    <text evidence="4">The sequence shown here is derived from an EMBL/GenBank/DDBJ whole genome shotgun (WGS) entry which is preliminary data.</text>
</comment>
<dbReference type="SUPFAM" id="SSF56954">
    <property type="entry name" value="Outer membrane efflux proteins (OEP)"/>
    <property type="match status" value="1"/>
</dbReference>
<evidence type="ECO:0000256" key="2">
    <source>
        <dbReference type="RuleBase" id="RU362097"/>
    </source>
</evidence>
<dbReference type="AlphaFoldDB" id="A0A3N2DYD4"/>
<evidence type="ECO:0000313" key="4">
    <source>
        <dbReference type="EMBL" id="ROS04682.1"/>
    </source>
</evidence>
<dbReference type="GO" id="GO:0015562">
    <property type="term" value="F:efflux transmembrane transporter activity"/>
    <property type="evidence" value="ECO:0007669"/>
    <property type="project" value="InterPro"/>
</dbReference>
<dbReference type="NCBIfam" id="TIGR01845">
    <property type="entry name" value="outer_NodT"/>
    <property type="match status" value="1"/>
</dbReference>
<keyword evidence="5" id="KW-1185">Reference proteome</keyword>
<dbReference type="InterPro" id="IPR010131">
    <property type="entry name" value="MdtP/NodT-like"/>
</dbReference>
<organism evidence="4 5">
    <name type="scientific">Sinobacterium caligoides</name>
    <dbReference type="NCBI Taxonomy" id="933926"/>
    <lineage>
        <taxon>Bacteria</taxon>
        <taxon>Pseudomonadati</taxon>
        <taxon>Pseudomonadota</taxon>
        <taxon>Gammaproteobacteria</taxon>
        <taxon>Cellvibrionales</taxon>
        <taxon>Spongiibacteraceae</taxon>
        <taxon>Sinobacterium</taxon>
    </lineage>
</organism>
<gene>
    <name evidence="4" type="ORF">EDC56_0195</name>
</gene>
<dbReference type="Pfam" id="PF02321">
    <property type="entry name" value="OEP"/>
    <property type="match status" value="2"/>
</dbReference>
<keyword evidence="2 4" id="KW-0449">Lipoprotein</keyword>
<protein>
    <submittedName>
        <fullName evidence="4">NodT family efflux transporter outer membrane factor (OMF) lipoprotein</fullName>
    </submittedName>
</protein>
<comment type="subcellular location">
    <subcellularLocation>
        <location evidence="2">Cell outer membrane</location>
        <topology evidence="2">Lipid-anchor</topology>
    </subcellularLocation>
</comment>
<evidence type="ECO:0000313" key="5">
    <source>
        <dbReference type="Proteomes" id="UP000275394"/>
    </source>
</evidence>
<sequence length="465" mass="52395">MRVITIKLFMGDFLKKLSCCGSMLLVLIVGGCSSQQVEIDPLLLPVDAEFSQQSMMTADQRPWWLNHGDPVLTSYIEEALENNQDLLVVYERLQQAAAFRDSRASARWFAVDAGVTQQRDTDSGEDSYRGSVDASYELDLWGRVAASVEDASLQYRAQRFDYQTAAVTLSAEVADSWYQWQESLQRQRLLEKQLEANIKRLEVIDLRFKSGSVVITDVSQQRQQVESNRAKLTQVKAEEANARYRFNVLLGRSPNHAINESLATLPAIADRPETGLPLELLERRADVKSAWTSINASQSALAAAIKDRYPRISLGYHGESASANSSDLFDSWLNQLTASIIGPVIDGGQRRAEVRRQQAVVRESVHHYNSVMLNAIEEVEKALVNEQQQQLYLASISKQKALAYFTLQRKQVYYHNGATNYLDVLTAQNSAQELELQELTAQRQLLSDRIELYRVLSGGWPLADE</sequence>
<dbReference type="PANTHER" id="PTHR30203:SF33">
    <property type="entry name" value="BLR4455 PROTEIN"/>
    <property type="match status" value="1"/>
</dbReference>
<dbReference type="Proteomes" id="UP000275394">
    <property type="component" value="Unassembled WGS sequence"/>
</dbReference>
<feature type="coiled-coil region" evidence="3">
    <location>
        <begin position="422"/>
        <end position="449"/>
    </location>
</feature>
<keyword evidence="2" id="KW-0472">Membrane</keyword>
<keyword evidence="2" id="KW-0564">Palmitate</keyword>
<dbReference type="PROSITE" id="PS51257">
    <property type="entry name" value="PROKAR_LIPOPROTEIN"/>
    <property type="match status" value="1"/>
</dbReference>
<reference evidence="4 5" key="1">
    <citation type="submission" date="2018-11" db="EMBL/GenBank/DDBJ databases">
        <title>Genomic Encyclopedia of Type Strains, Phase IV (KMG-IV): sequencing the most valuable type-strain genomes for metagenomic binning, comparative biology and taxonomic classification.</title>
        <authorList>
            <person name="Goeker M."/>
        </authorList>
    </citation>
    <scope>NUCLEOTIDE SEQUENCE [LARGE SCALE GENOMIC DNA]</scope>
    <source>
        <strain evidence="4 5">DSM 100316</strain>
    </source>
</reference>
<dbReference type="PANTHER" id="PTHR30203">
    <property type="entry name" value="OUTER MEMBRANE CATION EFFLUX PROTEIN"/>
    <property type="match status" value="1"/>
</dbReference>
<dbReference type="GO" id="GO:0009279">
    <property type="term" value="C:cell outer membrane"/>
    <property type="evidence" value="ECO:0007669"/>
    <property type="project" value="UniProtKB-SubCell"/>
</dbReference>
<dbReference type="Gene3D" id="1.20.1600.10">
    <property type="entry name" value="Outer membrane efflux proteins (OEP)"/>
    <property type="match status" value="1"/>
</dbReference>
<dbReference type="InterPro" id="IPR003423">
    <property type="entry name" value="OMP_efflux"/>
</dbReference>
<dbReference type="Gene3D" id="2.20.200.10">
    <property type="entry name" value="Outer membrane efflux proteins (OEP)"/>
    <property type="match status" value="1"/>
</dbReference>
<name>A0A3N2DYD4_9GAMM</name>
<evidence type="ECO:0000256" key="3">
    <source>
        <dbReference type="SAM" id="Coils"/>
    </source>
</evidence>